<keyword evidence="2" id="KW-0808">Transferase</keyword>
<dbReference type="OrthoDB" id="1110483at2"/>
<dbReference type="Pfam" id="PF00535">
    <property type="entry name" value="Glycos_transf_2"/>
    <property type="match status" value="1"/>
</dbReference>
<dbReference type="GO" id="GO:0016740">
    <property type="term" value="F:transferase activity"/>
    <property type="evidence" value="ECO:0007669"/>
    <property type="project" value="UniProtKB-KW"/>
</dbReference>
<gene>
    <name evidence="2" type="ORF">C7377_0011</name>
</gene>
<keyword evidence="3" id="KW-1185">Reference proteome</keyword>
<proteinExistence type="predicted"/>
<evidence type="ECO:0000313" key="3">
    <source>
        <dbReference type="Proteomes" id="UP000251835"/>
    </source>
</evidence>
<protein>
    <submittedName>
        <fullName evidence="2">Glycosyl transferase family 2</fullName>
    </submittedName>
</protein>
<dbReference type="Gene3D" id="3.90.550.10">
    <property type="entry name" value="Spore Coat Polysaccharide Biosynthesis Protein SpsA, Chain A"/>
    <property type="match status" value="2"/>
</dbReference>
<dbReference type="InterPro" id="IPR050834">
    <property type="entry name" value="Glycosyltransf_2"/>
</dbReference>
<dbReference type="InterPro" id="IPR001173">
    <property type="entry name" value="Glyco_trans_2-like"/>
</dbReference>
<dbReference type="PANTHER" id="PTHR43685">
    <property type="entry name" value="GLYCOSYLTRANSFERASE"/>
    <property type="match status" value="1"/>
</dbReference>
<dbReference type="SUPFAM" id="SSF53448">
    <property type="entry name" value="Nucleotide-diphospho-sugar transferases"/>
    <property type="match status" value="1"/>
</dbReference>
<accession>A0A7L4UPP1</accession>
<comment type="caution">
    <text evidence="2">The sequence shown here is derived from an EMBL/GenBank/DDBJ whole genome shotgun (WGS) entry which is preliminary data.</text>
</comment>
<organism evidence="2 3">
    <name type="scientific">Balneicella halophila</name>
    <dbReference type="NCBI Taxonomy" id="1537566"/>
    <lineage>
        <taxon>Bacteria</taxon>
        <taxon>Pseudomonadati</taxon>
        <taxon>Bacteroidota</taxon>
        <taxon>Bacteroidia</taxon>
        <taxon>Bacteroidales</taxon>
        <taxon>Balneicellaceae</taxon>
        <taxon>Balneicella</taxon>
    </lineage>
</organism>
<reference evidence="2 3" key="1">
    <citation type="submission" date="2018-05" db="EMBL/GenBank/DDBJ databases">
        <title>Genomic Encyclopedia of Type Strains, Phase IV (KMG-IV): sequencing the most valuable type-strain genomes for metagenomic binning, comparative biology and taxonomic classification.</title>
        <authorList>
            <person name="Goeker M."/>
        </authorList>
    </citation>
    <scope>NUCLEOTIDE SEQUENCE [LARGE SCALE GENOMIC DNA]</scope>
    <source>
        <strain evidence="2 3">DSM 28579</strain>
    </source>
</reference>
<sequence>MNCFLFTYKPVKTESLVKELKKNQLVENVYIVTPKGEKSEYMTVKSLYSTETLKEIANKSETKQTLFILDADRVTLGYRAIERMEQVASNNIGIIFSDYIDENREQYSNHPLIDYQRGALRDDFNFGALLCFDTQALKEAVSSMKSDYQYAGLYDLRLKISQKRSIRRIGESLYTLAVVDKRASGKKIFDYVDPKQREVQIEMEQACTEHLKDLNALVTPDFDPVMFDEKGFKVKASVIIPVRNRKKTIIDAVSSVLKQEADFDYNLIVVDNYSTDGTTEILAEFARKHSKVTHVIPSRRDLGIGGCWNEGINHKKCGMFAIQLDSDDLYSDENTLQKIVDTFYEEQCAMVIGTYLMTNFDLEEIPPGVIDHKEWTPENGMNNALRINGLGAPRAFYTPIIRELGFPNVSYGEDYAVALAISRDYKIGRIYEPVYLCRRWEDNSDASLSIEKQNAHNHYKDSIRTLELEARIKK</sequence>
<evidence type="ECO:0000313" key="2">
    <source>
        <dbReference type="EMBL" id="PVX51726.1"/>
    </source>
</evidence>
<dbReference type="InterPro" id="IPR029044">
    <property type="entry name" value="Nucleotide-diphossugar_trans"/>
</dbReference>
<evidence type="ECO:0000259" key="1">
    <source>
        <dbReference type="Pfam" id="PF00535"/>
    </source>
</evidence>
<dbReference type="Proteomes" id="UP000251835">
    <property type="component" value="Unassembled WGS sequence"/>
</dbReference>
<name>A0A7L4UPP1_BALHA</name>
<dbReference type="EMBL" id="QENZ01000003">
    <property type="protein sequence ID" value="PVX51726.1"/>
    <property type="molecule type" value="Genomic_DNA"/>
</dbReference>
<dbReference type="PANTHER" id="PTHR43685:SF2">
    <property type="entry name" value="GLYCOSYLTRANSFERASE 2-LIKE DOMAIN-CONTAINING PROTEIN"/>
    <property type="match status" value="1"/>
</dbReference>
<feature type="domain" description="Glycosyltransferase 2-like" evidence="1">
    <location>
        <begin position="237"/>
        <end position="368"/>
    </location>
</feature>
<dbReference type="AlphaFoldDB" id="A0A7L4UPP1"/>
<dbReference type="CDD" id="cd00761">
    <property type="entry name" value="Glyco_tranf_GTA_type"/>
    <property type="match status" value="1"/>
</dbReference>